<accession>A0ABS6RUP2</accession>
<reference evidence="2 3" key="1">
    <citation type="journal article" date="2020" name="J Geophys Res Biogeosci">
        <title>Magnetotaxis as an Adaptation to Enable Bacterial Shuttling of Microbial Sulfur and Sulfur Cycling Across Aquatic Oxic#Anoxic Interfaces.</title>
        <authorList>
            <person name="Li J."/>
            <person name="Liu P."/>
            <person name="Wang J."/>
            <person name="Roberts A.P."/>
            <person name="Pan Y."/>
        </authorList>
    </citation>
    <scope>NUCLEOTIDE SEQUENCE [LARGE SCALE GENOMIC DNA]</scope>
    <source>
        <strain evidence="2 3">MYR-1_YQ</strain>
    </source>
</reference>
<evidence type="ECO:0000313" key="2">
    <source>
        <dbReference type="EMBL" id="MBV6340354.1"/>
    </source>
</evidence>
<comment type="caution">
    <text evidence="2">The sequence shown here is derived from an EMBL/GenBank/DDBJ whole genome shotgun (WGS) entry which is preliminary data.</text>
</comment>
<feature type="compositionally biased region" description="Polar residues" evidence="1">
    <location>
        <begin position="140"/>
        <end position="157"/>
    </location>
</feature>
<feature type="compositionally biased region" description="Polar residues" evidence="1">
    <location>
        <begin position="102"/>
        <end position="132"/>
    </location>
</feature>
<feature type="region of interest" description="Disordered" evidence="1">
    <location>
        <begin position="102"/>
        <end position="157"/>
    </location>
</feature>
<organism evidence="2 3">
    <name type="scientific">Candidatus Magnetobacterium casense</name>
    <dbReference type="NCBI Taxonomy" id="1455061"/>
    <lineage>
        <taxon>Bacteria</taxon>
        <taxon>Pseudomonadati</taxon>
        <taxon>Nitrospirota</taxon>
        <taxon>Thermodesulfovibrionia</taxon>
        <taxon>Thermodesulfovibrionales</taxon>
        <taxon>Candidatus Magnetobacteriaceae</taxon>
        <taxon>Candidatus Magnetobacterium</taxon>
    </lineage>
</organism>
<protein>
    <submittedName>
        <fullName evidence="2">Uncharacterized protein</fullName>
    </submittedName>
</protein>
<gene>
    <name evidence="2" type="ORF">HWQ67_02030</name>
</gene>
<keyword evidence="3" id="KW-1185">Reference proteome</keyword>
<evidence type="ECO:0000256" key="1">
    <source>
        <dbReference type="SAM" id="MobiDB-lite"/>
    </source>
</evidence>
<dbReference type="EMBL" id="JABXWD010000019">
    <property type="protein sequence ID" value="MBV6340354.1"/>
    <property type="molecule type" value="Genomic_DNA"/>
</dbReference>
<dbReference type="RefSeq" id="WP_218250974.1">
    <property type="nucleotide sequence ID" value="NZ_JABXWD010000019.1"/>
</dbReference>
<evidence type="ECO:0000313" key="3">
    <source>
        <dbReference type="Proteomes" id="UP001196980"/>
    </source>
</evidence>
<dbReference type="Proteomes" id="UP001196980">
    <property type="component" value="Unassembled WGS sequence"/>
</dbReference>
<name>A0ABS6RUP2_9BACT</name>
<sequence>MKDEQKEKLKRLVPKILMDGPLTSDELMRKLKGRFTLRLSTLRILKTIQSDKGIIYDKQNKQFSLNLNGSALDTEFTQDASEYSLPILLDRKSGAAIGAGCLSTTTQENPTGKYSSKTSNVSKTQKTPNQKSASKEALNPKTTNEVRLKSSSTFQKR</sequence>
<proteinExistence type="predicted"/>